<evidence type="ECO:0000313" key="3">
    <source>
        <dbReference type="Proteomes" id="UP000005555"/>
    </source>
</evidence>
<gene>
    <name evidence="2" type="ORF">GB2207_09936</name>
</gene>
<keyword evidence="1" id="KW-0812">Transmembrane</keyword>
<proteinExistence type="predicted"/>
<comment type="caution">
    <text evidence="2">The sequence shown here is derived from an EMBL/GenBank/DDBJ whole genome shotgun (WGS) entry which is preliminary data.</text>
</comment>
<dbReference type="STRING" id="314287.GB2207_09936"/>
<sequence length="154" mass="16506">MIIKQIPAFLISLVIATFLLVTHTTATNLIWLHSINMPVDFNLVLSTMATDLIGMNSKGAFPAVALISIVLLLAFITARFISTRTAIKKTTLYAMAGGTALFAIVALMPLAFYNLDLIAGARTITGRVYLVLAGALAGYYFGNHLQKGDSNALN</sequence>
<dbReference type="OrthoDB" id="5734223at2"/>
<reference evidence="2 3" key="1">
    <citation type="submission" date="2006-03" db="EMBL/GenBank/DDBJ databases">
        <authorList>
            <person name="Giovannoni S.J."/>
            <person name="Cho J.-C."/>
            <person name="Ferriera S."/>
            <person name="Johnson J."/>
            <person name="Kravitz S."/>
            <person name="Halpern A."/>
            <person name="Remington K."/>
            <person name="Beeson K."/>
            <person name="Tran B."/>
            <person name="Rogers Y.-H."/>
            <person name="Friedman R."/>
            <person name="Venter J.C."/>
        </authorList>
    </citation>
    <scope>NUCLEOTIDE SEQUENCE [LARGE SCALE GENOMIC DNA]</scope>
    <source>
        <strain evidence="2 3">HTCC2207</strain>
    </source>
</reference>
<keyword evidence="1" id="KW-0472">Membrane</keyword>
<accession>Q1YUD6</accession>
<dbReference type="EMBL" id="AAPI01000001">
    <property type="protein sequence ID" value="EAS48122.1"/>
    <property type="molecule type" value="Genomic_DNA"/>
</dbReference>
<evidence type="ECO:0000313" key="2">
    <source>
        <dbReference type="EMBL" id="EAS48122.1"/>
    </source>
</evidence>
<evidence type="ECO:0000256" key="1">
    <source>
        <dbReference type="SAM" id="Phobius"/>
    </source>
</evidence>
<feature type="transmembrane region" description="Helical" evidence="1">
    <location>
        <begin position="60"/>
        <end position="80"/>
    </location>
</feature>
<dbReference type="AlphaFoldDB" id="Q1YUD6"/>
<dbReference type="HOGENOM" id="CLU_1757544_0_0_6"/>
<keyword evidence="1" id="KW-1133">Transmembrane helix</keyword>
<feature type="transmembrane region" description="Helical" evidence="1">
    <location>
        <begin position="124"/>
        <end position="142"/>
    </location>
</feature>
<name>Q1YUD6_9GAMM</name>
<protein>
    <submittedName>
        <fullName evidence="2">Uncharacterized protein</fullName>
    </submittedName>
</protein>
<organism evidence="2 3">
    <name type="scientific">gamma proteobacterium HTCC2207</name>
    <dbReference type="NCBI Taxonomy" id="314287"/>
    <lineage>
        <taxon>Bacteria</taxon>
        <taxon>Pseudomonadati</taxon>
        <taxon>Pseudomonadota</taxon>
        <taxon>Gammaproteobacteria</taxon>
        <taxon>Cellvibrionales</taxon>
        <taxon>Porticoccaceae</taxon>
        <taxon>SAR92 clade</taxon>
    </lineage>
</organism>
<dbReference type="Proteomes" id="UP000005555">
    <property type="component" value="Unassembled WGS sequence"/>
</dbReference>
<feature type="transmembrane region" description="Helical" evidence="1">
    <location>
        <begin position="92"/>
        <end position="112"/>
    </location>
</feature>
<keyword evidence="3" id="KW-1185">Reference proteome</keyword>